<feature type="compositionally biased region" description="Basic and acidic residues" evidence="1">
    <location>
        <begin position="67"/>
        <end position="81"/>
    </location>
</feature>
<dbReference type="HOGENOM" id="CLU_189870_0_0_9"/>
<dbReference type="AlphaFoldDB" id="C0XN92"/>
<dbReference type="Proteomes" id="UP000003752">
    <property type="component" value="Unassembled WGS sequence"/>
</dbReference>
<reference evidence="2 3" key="1">
    <citation type="submission" date="2009-01" db="EMBL/GenBank/DDBJ databases">
        <authorList>
            <person name="Qin X."/>
            <person name="Bachman B."/>
            <person name="Battles P."/>
            <person name="Bell A."/>
            <person name="Bess C."/>
            <person name="Bickham C."/>
            <person name="Chaboub L."/>
            <person name="Chen D."/>
            <person name="Coyle M."/>
            <person name="Deiros D.R."/>
            <person name="Dinh H."/>
            <person name="Forbes L."/>
            <person name="Fowler G."/>
            <person name="Francisco L."/>
            <person name="Fu Q."/>
            <person name="Gubbala S."/>
            <person name="Hale W."/>
            <person name="Han Y."/>
            <person name="Hemphill L."/>
            <person name="Highlander S.K."/>
            <person name="Hirani K."/>
            <person name="Hogues M."/>
            <person name="Jackson L."/>
            <person name="Jakkamsetti A."/>
            <person name="Javaid M."/>
            <person name="Jiang H."/>
            <person name="Korchina V."/>
            <person name="Kovar C."/>
            <person name="Lara F."/>
            <person name="Lee S."/>
            <person name="Mata R."/>
            <person name="Mathew T."/>
            <person name="Moen C."/>
            <person name="Morales K."/>
            <person name="Munidasa M."/>
            <person name="Nazareth L."/>
            <person name="Ngo R."/>
            <person name="Nguyen L."/>
            <person name="Okwuonu G."/>
            <person name="Ongeri F."/>
            <person name="Patil S."/>
            <person name="Petrosino J."/>
            <person name="Pham C."/>
            <person name="Pham P."/>
            <person name="Pu L.-L."/>
            <person name="Puazo M."/>
            <person name="Raj R."/>
            <person name="Reid J."/>
            <person name="Rouhana J."/>
            <person name="Saada N."/>
            <person name="Shang Y."/>
            <person name="Simmons D."/>
            <person name="Thornton R."/>
            <person name="Warren J."/>
            <person name="Weissenberger G."/>
            <person name="Zhang J."/>
            <person name="Zhang L."/>
            <person name="Zhou C."/>
            <person name="Zhu D."/>
            <person name="Muzny D."/>
            <person name="Worley K."/>
            <person name="Gibbs R."/>
        </authorList>
    </citation>
    <scope>NUCLEOTIDE SEQUENCE [LARGE SCALE GENOMIC DNA]</scope>
    <source>
        <strain evidence="3">ATCC 8290 / DSM 20176 / CCUG 30140 / JCM 1155 / KCTC 3500 / NBRC 15886 / NCIMB 8040 / NRRL B-1843 / 9</strain>
    </source>
</reference>
<dbReference type="RefSeq" id="WP_003635985.1">
    <property type="nucleotide sequence ID" value="NZ_AZDF01000016.1"/>
</dbReference>
<organism evidence="2 3">
    <name type="scientific">Lentilactobacillus hilgardii (strain ATCC 8290 / DSM 20176 / CCUG 30140 / JCM 1155 / KCTC 3500 / NBRC 15886 / NCIMB 8040 / NRRL B-1843 / 9)</name>
    <dbReference type="NCBI Taxonomy" id="1423757"/>
    <lineage>
        <taxon>Bacteria</taxon>
        <taxon>Bacillati</taxon>
        <taxon>Bacillota</taxon>
        <taxon>Bacilli</taxon>
        <taxon>Lactobacillales</taxon>
        <taxon>Lactobacillaceae</taxon>
        <taxon>Lentilactobacillus</taxon>
    </lineage>
</organism>
<evidence type="ECO:0000313" key="3">
    <source>
        <dbReference type="Proteomes" id="UP000003752"/>
    </source>
</evidence>
<evidence type="ECO:0000313" key="2">
    <source>
        <dbReference type="EMBL" id="EEI23117.1"/>
    </source>
</evidence>
<accession>C0XN92</accession>
<name>C0XN92_LENH9</name>
<proteinExistence type="predicted"/>
<gene>
    <name evidence="2" type="ORF">HMPREF0519_2703</name>
</gene>
<dbReference type="PATRIC" id="fig|1423757.3.peg.617"/>
<evidence type="ECO:0000256" key="1">
    <source>
        <dbReference type="SAM" id="MobiDB-lite"/>
    </source>
</evidence>
<keyword evidence="3" id="KW-1185">Reference proteome</keyword>
<protein>
    <submittedName>
        <fullName evidence="2">Uncharacterized protein</fullName>
    </submittedName>
</protein>
<sequence>MLKLMAVVDTQSKFSYNRMRRYCSSRVGVPSKKKGTTIENEKFYPDEITGASFSDAKTGATQNSNNWDKRQPDFADNKQDGKTGASKH</sequence>
<dbReference type="EMBL" id="ACGP01000228">
    <property type="protein sequence ID" value="EEI23117.1"/>
    <property type="molecule type" value="Genomic_DNA"/>
</dbReference>
<feature type="region of interest" description="Disordered" evidence="1">
    <location>
        <begin position="51"/>
        <end position="88"/>
    </location>
</feature>
<comment type="caution">
    <text evidence="2">The sequence shown here is derived from an EMBL/GenBank/DDBJ whole genome shotgun (WGS) entry which is preliminary data.</text>
</comment>